<feature type="transmembrane region" description="Helical" evidence="1">
    <location>
        <begin position="66"/>
        <end position="85"/>
    </location>
</feature>
<organism evidence="2 3">
    <name type="scientific">Amylibacter marinus</name>
    <dbReference type="NCBI Taxonomy" id="1475483"/>
    <lineage>
        <taxon>Bacteria</taxon>
        <taxon>Pseudomonadati</taxon>
        <taxon>Pseudomonadota</taxon>
        <taxon>Alphaproteobacteria</taxon>
        <taxon>Rhodobacterales</taxon>
        <taxon>Paracoccaceae</taxon>
        <taxon>Amylibacter</taxon>
    </lineage>
</organism>
<keyword evidence="1" id="KW-1133">Transmembrane helix</keyword>
<evidence type="ECO:0000256" key="1">
    <source>
        <dbReference type="SAM" id="Phobius"/>
    </source>
</evidence>
<keyword evidence="1" id="KW-0812">Transmembrane</keyword>
<accession>A0ABQ5VS09</accession>
<protein>
    <submittedName>
        <fullName evidence="2">Paraquat-inducible protein A</fullName>
    </submittedName>
</protein>
<feature type="transmembrane region" description="Helical" evidence="1">
    <location>
        <begin position="105"/>
        <end position="124"/>
    </location>
</feature>
<reference evidence="3" key="1">
    <citation type="journal article" date="2019" name="Int. J. Syst. Evol. Microbiol.">
        <title>The Global Catalogue of Microorganisms (GCM) 10K type strain sequencing project: providing services to taxonomists for standard genome sequencing and annotation.</title>
        <authorList>
            <consortium name="The Broad Institute Genomics Platform"/>
            <consortium name="The Broad Institute Genome Sequencing Center for Infectious Disease"/>
            <person name="Wu L."/>
            <person name="Ma J."/>
        </authorList>
    </citation>
    <scope>NUCLEOTIDE SEQUENCE [LARGE SCALE GENOMIC DNA]</scope>
    <source>
        <strain evidence="3">NBRC 110140</strain>
    </source>
</reference>
<keyword evidence="3" id="KW-1185">Reference proteome</keyword>
<sequence>MPLGFPKTATPAQMRTRLLIGANLSLLILFPIAWFAPLLRAGLLPLFKLKEISVISGINSLLEKDIFLAIIVILFALVAPMLKVLGTTALQLNRAPARLIPALQIMGKFAMADIFLIAMYIVVAKGVGVGRLEVGWGLYLFTACVLTSLVISLMLDKKS</sequence>
<gene>
    <name evidence="2" type="ORF">GCM10007939_01810</name>
</gene>
<keyword evidence="1" id="KW-0472">Membrane</keyword>
<proteinExistence type="predicted"/>
<evidence type="ECO:0000313" key="2">
    <source>
        <dbReference type="EMBL" id="GLQ33898.1"/>
    </source>
</evidence>
<dbReference type="Proteomes" id="UP001156694">
    <property type="component" value="Unassembled WGS sequence"/>
</dbReference>
<dbReference type="Pfam" id="PF04403">
    <property type="entry name" value="PqiA"/>
    <property type="match status" value="1"/>
</dbReference>
<dbReference type="EMBL" id="BSNN01000002">
    <property type="protein sequence ID" value="GLQ33898.1"/>
    <property type="molecule type" value="Genomic_DNA"/>
</dbReference>
<evidence type="ECO:0000313" key="3">
    <source>
        <dbReference type="Proteomes" id="UP001156694"/>
    </source>
</evidence>
<feature type="transmembrane region" description="Helical" evidence="1">
    <location>
        <begin position="20"/>
        <end position="39"/>
    </location>
</feature>
<dbReference type="InterPro" id="IPR007498">
    <property type="entry name" value="PqiA-like"/>
</dbReference>
<dbReference type="RefSeq" id="WP_284375270.1">
    <property type="nucleotide sequence ID" value="NZ_BSNN01000002.1"/>
</dbReference>
<comment type="caution">
    <text evidence="2">The sequence shown here is derived from an EMBL/GenBank/DDBJ whole genome shotgun (WGS) entry which is preliminary data.</text>
</comment>
<name>A0ABQ5VS09_9RHOB</name>
<feature type="transmembrane region" description="Helical" evidence="1">
    <location>
        <begin position="136"/>
        <end position="155"/>
    </location>
</feature>